<dbReference type="Pfam" id="PF20579">
    <property type="entry name" value="LapA"/>
    <property type="match status" value="1"/>
</dbReference>
<feature type="region of interest" description="Disordered" evidence="1">
    <location>
        <begin position="5315"/>
        <end position="5337"/>
    </location>
</feature>
<dbReference type="RefSeq" id="WP_118885328.1">
    <property type="nucleotide sequence ID" value="NZ_CP032100.1"/>
</dbReference>
<evidence type="ECO:0000259" key="2">
    <source>
        <dbReference type="Pfam" id="PF20579"/>
    </source>
</evidence>
<feature type="compositionally biased region" description="Polar residues" evidence="1">
    <location>
        <begin position="5315"/>
        <end position="5327"/>
    </location>
</feature>
<proteinExistence type="predicted"/>
<gene>
    <name evidence="3" type="ORF">ASUIS_0243</name>
</gene>
<feature type="compositionally biased region" description="Polar residues" evidence="1">
    <location>
        <begin position="4505"/>
        <end position="4523"/>
    </location>
</feature>
<feature type="region of interest" description="Disordered" evidence="1">
    <location>
        <begin position="4505"/>
        <end position="4524"/>
    </location>
</feature>
<organism evidence="3 4">
    <name type="scientific">Arcobacter suis CECT 7833</name>
    <dbReference type="NCBI Taxonomy" id="663365"/>
    <lineage>
        <taxon>Bacteria</taxon>
        <taxon>Pseudomonadati</taxon>
        <taxon>Campylobacterota</taxon>
        <taxon>Epsilonproteobacteria</taxon>
        <taxon>Campylobacterales</taxon>
        <taxon>Arcobacteraceae</taxon>
        <taxon>Arcobacter</taxon>
    </lineage>
</organism>
<dbReference type="EMBL" id="CP032100">
    <property type="protein sequence ID" value="AXX88751.1"/>
    <property type="molecule type" value="Genomic_DNA"/>
</dbReference>
<protein>
    <submittedName>
        <fullName evidence="3">T1SS-143 repeat domain-containing protein</fullName>
    </submittedName>
</protein>
<dbReference type="KEGG" id="asui:ASUIS_0243"/>
<evidence type="ECO:0000256" key="1">
    <source>
        <dbReference type="SAM" id="MobiDB-lite"/>
    </source>
</evidence>
<sequence>MKLTIKTQSGQKVVDLNSDLQFNTIKGEQYVFSNGFSNYVLNFKDNQESVTLTFNVNGKSIKVELNGIVPLLQANTTNMPNPTAIIINKDLNEKDVDSIVENNSFDGGEIIDRLEALLSKPVELGDNVSSNLTLITNYQTLLESLGAAAAGAEAGGNATGNGSTFNSIFSINDRGLNDIADTARWENLNESIANIPVDTADTVAGTLTVQDSTDTTTVTVGTATVNEDATTAIVKVTLAGHIFKTGETVTVTLADGTEVEFTQNGSKDATFTFTADSDSIIEADATKDITATVVSDKGIIENPVVNAGTLTVQDSTDTTTVTVGTATVNEDATTAIVKVTLAGHIFKTGETVTVTLADGTEVEFTQNGSKDATFTFTADSDSIIEADATKDITATVVSDKGIIENPVVNAGTLTVQDSTDTTTVTVGTATVNEDATTAIVKVTLAGHIFKTGETVTVTLADGTEVEFTQNGSKDATFTFTADSDSIIEADATKDITATVVSDKGIIENPVVNAGTLTVQDSTDTTTVTVGTATVNEDATTAIVKVTLAGHIFKTGETVTVTLADGTEVEFTQNGSKDATFTFTADSDSIIEADATKDITATVVSDKGIIENPVVNAGTLTVQDSTDTTTVTVGTATVNEDATTAIVKVTLAGHIFKTGETVTVTLADGTEVEFTQNGSKDATFTFTADSDSIIEADATKDITATVVSDKGIIENPVVNAGTLTVQDSTDTTTVTVGTATVNEDATTAIVKVTLAGHIFKTGETVTVTLADGTEVEFTQNGSKDATFTFTADSDSIIEADATKDITATVVSDKGIIENPVVNAGTLTVQDSTDTTTVTVGTATVNEDATTAIVKVTLAGHIFKTGETVTVTLADGTEVEFTQNGSKDATFTFTADSDSIIEADATKDITATVVSDKGIIENPVVNAGTLTVQDSTDTTTVTVGTATVNEDATTAIVKVTLAGHIFKTGETVTVTLADGTEVEFTQNGSKDATFTFTADSDSIIEADATKDITATVVSDKGIIENPVVNAGTLTVQDSTDTTTVTVGTATVNEDATTAIVKVTLAGHIFKTGETVTVTLADGTEVEFTQNGSKDATFTFTADSDSIIEADATKDITATVVSDKGIIENPVVNAGTLTVQDSTDTTTVTVGTATVNEDATTAIVKVTLAGHIFKTGETVTVTLADGTEVEFTQNGSKDATFTFTADSDSIIEADATKDITATVVSDKGIIENPVVNAGTLTVQDSTDTTTVTVGTATVNEDATTAIVKVTLAGHIFKTGETVTVTLADGTEVEFTQNGSKDATFTFTADSDSIIEADATKDITATVVSDKGIIENPVVNAGTLTVQDSTDTTTVTVGTATVNEDATTAIVKVTLAGHIFKTGETVTVTLADGTEVEFTQNGSKDATFTFTADSDSIIEADATKDITATVVSDKGIIENPVVNAGTLTVQDSTDTTTVTVGTATVNEDATTAIVKVTLAGHIFKTGETVTVTLADGTEVEFTQNGSKDATFTFTADSDSIIEADATKDITATVVSDKGIIENPVVNAGTLTVQDSTDTTTVTVGTATVNEDATTAIVKVTLAGHIFKTGETVTVTLADGTEVEFTQNGSKDATFTFTADSDSIIEADATKDITATVVSDKGIIENPVVNAGTLTVQDSTDTTTVTVGTATVNEDATTAIVKVTLAGHIFKTGETVTVTLADGTEVEFTQNGSKDATFTFTADSDSIIEADATKDITATVVSDKGIIENPVVNAGTLTVQDSTDTTTVTVGTATVNEDATTAIVKVTLAGHIFKTGETVTVTLADGTEVEFTQNGSKDATFTFTADSDSIIEADATKDITATVVSDKGIIENPVVNAGTLTVQDSTDTTTVTVGTATVNEDATTAIVKVTLAGHIFKTGETVTVTLADGTEVEFTQNGSKDATFTFTADSDSIIEADATKDITATVVSDKGIIENPVVNAGTLTVQDSTDTTTVTVGTATVNEDATTAIVKVTLAGHIFKTGETVTVTLADGTEVEFTQNGSKDATFTFTADSDSIIEADATKDITATVVSDKGIIENPVVNAGTLTVQDSTDTTTVTVGTATVNEDATTAIVKVTLAGHIFKTGETVTVTLADGTEVEFTQNGSKDATFTFTADSDSIIEADATKDITATVVSDKGIIENPVVNAGTLTVQDSTDTTTVTVGTATVNEDATTAIVKVTLAGHIFKTGETVTVTLADGTEVEFTQNGSKDATFTFTADSDSIIEADATKDITATVVSDKGIIENPVVNAGTLTVQDSTDTTTVTVGTATVNEDATTAIVKVTLAGHIFKTGETVTVTLADGTEVEFTQNGSKDATFTFTADSDSIIEADATKDITATVVSDKGIIENPVVNAGTLTVQDSTDTTTVTVGTATVNEDATTAIVKVTLAGHIFKTGETVTVTLADGTEVEFTQNGSKDATFTFTADSDSIIEADATKDITATVVSDKGIIENPVVNAGTLTVQDSTDTTTVTVGTATVNEDATTAIVKVTLAGHIFKTGETVTVTLADGTEVEFTQNGSKDATFTFTADSDSIIEADATKDITATVVSDKGIIENPVVNAGTLTVQDSTDTTTVTVGTATVNEDATTAIVKVTLAGHIFKTGETVTVTLADGTEVEFTQNGSKDATFTFTADSDSIIEADATKDITATVVSDKGIIENPVVNAGTLTVQDSTDTTTVTVGTATVNEDATTAIVKVTLAGHIFKTGETVTVTLADGTEVEFTQNGSKDATFTFTADSDSIIEADATKDITATVVSDKGIIENPVVNAGTLTVQDSTDTTTVTVGTATVNEDATTAIVKVTLAGHIFKTGETVTVTLADGTEVEFTQNGSKDATFTFTADSDSIIEADATKDITATVVSDKGIIENPVVNAGTLTVQDSTDTTTVTVGTATVNEDATTAIVKVTLAGHIFKTGETVTVTLADGTEVEFTQNGSKDATFTFTADSDSIIEADATKDITATVVSDKGIIENPVVNAGTLTVQDSTDTTTVTVGTATVNEDATTAIVKVTLAGHIFKTGETVTVTLADGTEVEFTQNGSKDATFTFTADSDSIIEADATKDITATVVSDKGIIENPVVNAGTLTVQDSTDTTTVTVGTATVNEDATTAIVKVTLAGHIFKTGETVTVTLADGTEVEFTQNGSKDATFTFTADSDSIIEADATKDITATVVSDKGIIENPVVNAGTLTVQDSTDTTTVTVGTATVNEDATTAIVKVTLAGHIFKTGETVTVTLADGTEVEFTQNGSKDATFTFTADSDSIIEADATKDITATVVSDKGIIENPVVNAGTLTVQDSTDTTTVTVGTATVNEDATTAIVKVTLAGHIFKTGETVTVTLADGTEVEFTQNGSKDATFTFTADSDSIIEADATKDITATVVSDKGIIENPVVNAGTLTVQDSTDTTTVTVGTATVNEDATTAIVKVTLAGHIFKTGETVTVTLADGTEVEFTQNGSKDATFTFTADSDSIIEADATKDITATVVSDKGIIENPVVNAGTLTVQDSTDTTTVTVGTATVNEDATTAIVKVTLAGHIFKTGETVTVTLADGTEVEFTQNGSKDATFTFTADSDSIIEADATKDITATVVSDKGIIENPVVNAGTLTVQDSTDTTTVTVGTATVNEDATTAIVKVTLAGHIFKTGETVTVTLADGTEVEFTQNGSKDATFTFTADSDSIIEADATKDITATVVSDKGIIENPVVNAGTLTVQDSTDTTTVTVGTATVNEDATTAIVKVTLAGHIFKTGETVTVTLADGTEVEFTQNGSKDATFTFTADSDSIIEADATKDITATVVSDKGIIENPVVNAGTLTVQDSTDTTTVTVGTATVNEDATTAIVKVTLAGHIFKTGETVTVTLADGTEVEFTQNGSKDATFTFTADSDSIIEADATKDITATVVSDKGIIENPVVNAGTLTVQDSTDTTTVTVGTATVNEDATTAIVKVTLAGHIFKTGETVTVTLADGTEVEFTQNGSKDATFTFTADSDSIIEADATKDITATVVSDKGIIENPVVNAGTLTVQDSTDTTTVTVGTATVNEDATTAIVKVTLAGHIFKTGETVTVTLADGTEVEFTQNGSKDATFTFTADSDSIIEADATKDITATVVSDKGIIENPVVNAGTLTVQDSTDTTTVTVGTATVNEDATTAIVKVTLAGHIFKTGETVTVTLADGTEVEFTQNGSKDATFTFTADSDSIIEADATKDITATVVSDKGIIENPVVNAGTLTVQDSTDTTTVTVGTATVNEDATTAIVKVTLAGHIFKTGETVTVTLADGTEVEFTQNGSKDATFTFTADSDSIIEADATKDITATVVSDKGIIENPVVNAGTLTVQDSIPPIITLTGSTVIEVTDGTATGNKVKATVTASIDKAQVEDLIITLDNNEQIIIRAGEISGSIEVETTRIDDAYQQGTTTETVSIKSTSNSKIDVSEKIATITIKDDIDPIDVTITAIATTPKIIDVNTKTDGTNGIKITAIGNDGKVTNLSVIKGTDHDGFGVETLVTTTSGKGKNQVTTTTSVENSNGDTQELGMGEKIVVEFTDADVNSLDVSFAWRNNHETARITFINDGKVVGYAEVKGDGQSTTKAIVTYYNENGEVIKVVNAKGSSDKVDELFTFELPDSNGNLISFDRVEFSSPTNIDDYLINSIVYKEVVNTKIVDVITEGGKVTFNIQTDENYPPQGKIIAVVEINGKTYEVELNATGRGTLTIDPKDLGDLSNVVARIVEIKGGNYEGVNTSGTVFDFVSGTVTPGTAISSDDSIVTNEDTAYILKVTDFGDVSQNTIEFKITKLPENGKLYLIVTKGETIIDKDGNTIIAIEDTKVEITKDQIISLADIGAKKVVFEPTTNSDKDGSFKFSVGDGSGNFSNEYTTTINVIAVADAPELTVNITKTGTSEVTVGSGSNGNSGSGSDIKELKVLTSEKAVADWGNNSQDINCNLKFSGTVDKTFQNFNSGSVTTGSGNDILRFASVNNNKVINTGSGDDKVIFNQTASVALNLGNGNNEADFVGGFKGSLASAEGNDKVIVNQSAEGSINLGEGNNSISIAGVLSGSVATGSGNDTLIVGQNIQNKSSIDLGDGDNTISVGGTFEGNITTGVGVDKIIINGNINGNGNSISTGAGNDFVQINGQVNNVNVNLGLGNDGIRFNPGNFNDFRNSTFDGGKGFDTLYLEGSISNYGVIDKATGKIITWTEYVSLNKNDEGYANKEFYIYKQNTNQAITVKNIEQIVFSDETVGEKEDTVTVYNYDISVNAKLTDIDGSEKLSNATLQNVPEGSKVYGSDGIEIIADENGVYSIKLDENGESKLTLTNEKELSDTELNSIKTSVTSTDTPTDGKEESSQATTFDGEGDIDLTSIIGQYKVNYVDLENGKANDIKLNFDEILADDKEIYIKGDDKDSISLNSDLWKEAEATNVDGVKYNVYTGTNGANSTIKLLIDDDIQVNHDI</sequence>
<feature type="domain" description="LapA adhesin" evidence="2">
    <location>
        <begin position="4347"/>
        <end position="4437"/>
    </location>
</feature>
<dbReference type="InterPro" id="IPR046779">
    <property type="entry name" value="LapA_adhesin_dom"/>
</dbReference>
<name>A0AAD0SNZ0_9BACT</name>
<reference evidence="3 4" key="1">
    <citation type="submission" date="2018-08" db="EMBL/GenBank/DDBJ databases">
        <title>Complete genome of the Arcobacter suis type strain LMG 26152.</title>
        <authorList>
            <person name="Miller W.G."/>
            <person name="Yee E."/>
            <person name="Bono J.L."/>
        </authorList>
    </citation>
    <scope>NUCLEOTIDE SEQUENCE [LARGE SCALE GENOMIC DNA]</scope>
    <source>
        <strain evidence="3 4">CECT 7833</strain>
    </source>
</reference>
<accession>A0AAD0SNZ0</accession>
<evidence type="ECO:0000313" key="3">
    <source>
        <dbReference type="EMBL" id="AXX88751.1"/>
    </source>
</evidence>
<evidence type="ECO:0000313" key="4">
    <source>
        <dbReference type="Proteomes" id="UP000263040"/>
    </source>
</evidence>
<dbReference type="Proteomes" id="UP000263040">
    <property type="component" value="Chromosome"/>
</dbReference>
<keyword evidence="4" id="KW-1185">Reference proteome</keyword>